<dbReference type="InterPro" id="IPR004846">
    <property type="entry name" value="T2SS/T3SS_dom"/>
</dbReference>
<evidence type="ECO:0000256" key="2">
    <source>
        <dbReference type="SAM" id="MobiDB-lite"/>
    </source>
</evidence>
<dbReference type="Pfam" id="PF00263">
    <property type="entry name" value="Secretin"/>
    <property type="match status" value="1"/>
</dbReference>
<dbReference type="AlphaFoldDB" id="A0A2T9JYD1"/>
<accession>A0A2T9JYD1</accession>
<dbReference type="Proteomes" id="UP000244913">
    <property type="component" value="Unassembled WGS sequence"/>
</dbReference>
<dbReference type="EMBL" id="QDKP01000007">
    <property type="protein sequence ID" value="PVM88758.1"/>
    <property type="molecule type" value="Genomic_DNA"/>
</dbReference>
<dbReference type="InterPro" id="IPR032789">
    <property type="entry name" value="T2SS-T3SS_pil_N"/>
</dbReference>
<dbReference type="PANTHER" id="PTHR30332">
    <property type="entry name" value="PROBABLE GENERAL SECRETION PATHWAY PROTEIN D"/>
    <property type="match status" value="1"/>
</dbReference>
<reference evidence="5 6" key="1">
    <citation type="submission" date="2018-04" db="EMBL/GenBank/DDBJ databases">
        <title>The genome sequence of Caulobacter sp. 736.</title>
        <authorList>
            <person name="Gao J."/>
            <person name="Sun J."/>
        </authorList>
    </citation>
    <scope>NUCLEOTIDE SEQUENCE [LARGE SCALE GENOMIC DNA]</scope>
    <source>
        <strain evidence="5 6">736</strain>
    </source>
</reference>
<evidence type="ECO:0000259" key="4">
    <source>
        <dbReference type="Pfam" id="PF13629"/>
    </source>
</evidence>
<protein>
    <submittedName>
        <fullName evidence="5">Pilus assembly protein CpaC</fullName>
    </submittedName>
</protein>
<comment type="caution">
    <text evidence="5">The sequence shown here is derived from an EMBL/GenBank/DDBJ whole genome shotgun (WGS) entry which is preliminary data.</text>
</comment>
<proteinExistence type="inferred from homology"/>
<sequence>MASPTPLPSRRRAVDARGAGPVHMTLKHSLLAAAAGLLPLLAAVPTTAIAQPAAALSDAAVRKVEVNVAVGKAQVLELPAPYTDIMIGNPDTADVLPLTSRSVYVVGKKLGGTTLTAYGPGRKLVAAANVVVGADVETLRQRMRDALPNEDNLKVASGNQSIVLTGTASSGAVAGRAAALAESYAPGQVVNMLSVQGSQQVTLSVRIVEMERATAKALRLNMNTANPASPNYHNFIIGTGDTGVATTLTDTFGLLKFPLRAGDVDLDVLFDALETKGLVKTLAEPNLTAMSGDTANFLAGGEFPVPVAQNQSGGQTTITVEFKQFGIGLAFTPTVLQDGMVNLVVNPEVSSIDPNASFVSNGLRIPGIKVRRAKTTVELRDGESFTIAGLIRDDYQDQIRQFPMLGDLPILGSLFRSTSYQRNQTELVILVTPHLVRPTRARQATPADNFVPPSDTELFLLGKTQSSAQPSTVKGGADAPQGHVLQ</sequence>
<dbReference type="GO" id="GO:0015627">
    <property type="term" value="C:type II protein secretion system complex"/>
    <property type="evidence" value="ECO:0007669"/>
    <property type="project" value="TreeGrafter"/>
</dbReference>
<evidence type="ECO:0000256" key="1">
    <source>
        <dbReference type="RuleBase" id="RU004003"/>
    </source>
</evidence>
<dbReference type="PANTHER" id="PTHR30332:SF17">
    <property type="entry name" value="TYPE IV PILIATION SYSTEM PROTEIN DR_0774-RELATED"/>
    <property type="match status" value="1"/>
</dbReference>
<feature type="domain" description="Pilus formation protein N-terminal" evidence="4">
    <location>
        <begin position="65"/>
        <end position="132"/>
    </location>
</feature>
<dbReference type="InterPro" id="IPR001775">
    <property type="entry name" value="GspD/PilQ"/>
</dbReference>
<dbReference type="PRINTS" id="PR00811">
    <property type="entry name" value="BCTERIALGSPD"/>
</dbReference>
<organism evidence="5 6">
    <name type="scientific">Caulobacter radicis</name>
    <dbReference type="NCBI Taxonomy" id="2172650"/>
    <lineage>
        <taxon>Bacteria</taxon>
        <taxon>Pseudomonadati</taxon>
        <taxon>Pseudomonadota</taxon>
        <taxon>Alphaproteobacteria</taxon>
        <taxon>Caulobacterales</taxon>
        <taxon>Caulobacteraceae</taxon>
        <taxon>Caulobacter</taxon>
    </lineage>
</organism>
<feature type="domain" description="Type II/III secretion system secretin-like" evidence="3">
    <location>
        <begin position="272"/>
        <end position="437"/>
    </location>
</feature>
<evidence type="ECO:0000313" key="6">
    <source>
        <dbReference type="Proteomes" id="UP000244913"/>
    </source>
</evidence>
<evidence type="ECO:0000259" key="3">
    <source>
        <dbReference type="Pfam" id="PF00263"/>
    </source>
</evidence>
<feature type="region of interest" description="Disordered" evidence="2">
    <location>
        <begin position="465"/>
        <end position="486"/>
    </location>
</feature>
<comment type="similarity">
    <text evidence="1">Belongs to the bacterial secretin family.</text>
</comment>
<dbReference type="Pfam" id="PF13629">
    <property type="entry name" value="T2SS-T3SS_pil_N"/>
    <property type="match status" value="1"/>
</dbReference>
<dbReference type="GO" id="GO:0009306">
    <property type="term" value="P:protein secretion"/>
    <property type="evidence" value="ECO:0007669"/>
    <property type="project" value="InterPro"/>
</dbReference>
<dbReference type="InterPro" id="IPR050810">
    <property type="entry name" value="Bact_Secretion_Sys_Channel"/>
</dbReference>
<evidence type="ECO:0000313" key="5">
    <source>
        <dbReference type="EMBL" id="PVM88758.1"/>
    </source>
</evidence>
<keyword evidence="6" id="KW-1185">Reference proteome</keyword>
<gene>
    <name evidence="5" type="ORF">DDF65_01020</name>
</gene>
<name>A0A2T9JYD1_9CAUL</name>